<gene>
    <name evidence="6" type="ORF">J0X15_06095</name>
</gene>
<dbReference type="RefSeq" id="WP_206938949.1">
    <property type="nucleotide sequence ID" value="NZ_JAFLNF010000002.1"/>
</dbReference>
<keyword evidence="7" id="KW-1185">Reference proteome</keyword>
<comment type="caution">
    <text evidence="6">The sequence shown here is derived from an EMBL/GenBank/DDBJ whole genome shotgun (WGS) entry which is preliminary data.</text>
</comment>
<dbReference type="InterPro" id="IPR009057">
    <property type="entry name" value="Homeodomain-like_sf"/>
</dbReference>
<sequence length="203" mass="21618">MSLEPPSRKTAGRPRSFDLDQVLDRAIPVFSERGLNGTAISDLKPATGLTAGSLYKCFTDKNDIFRQALEHYGQHRKALLADVAAHQGRGVDKLTLLLEAYGEKCSGDAGKRGCLVVLSTAELSGLDEVSRGLVLSALAEVEAALEATIVEGSRDGSMRADLDPPATASLLWCMLLGLRLVGKTGIDRKAVSSVVQQALRLVT</sequence>
<dbReference type="PROSITE" id="PS50977">
    <property type="entry name" value="HTH_TETR_2"/>
    <property type="match status" value="1"/>
</dbReference>
<dbReference type="SUPFAM" id="SSF46689">
    <property type="entry name" value="Homeodomain-like"/>
    <property type="match status" value="1"/>
</dbReference>
<dbReference type="Gene3D" id="1.10.357.10">
    <property type="entry name" value="Tetracycline Repressor, domain 2"/>
    <property type="match status" value="1"/>
</dbReference>
<dbReference type="PANTHER" id="PTHR47506:SF10">
    <property type="entry name" value="TRANSCRIPTIONAL REGULATORY PROTEIN"/>
    <property type="match status" value="1"/>
</dbReference>
<keyword evidence="1" id="KW-0805">Transcription regulation</keyword>
<dbReference type="Gene3D" id="1.10.10.60">
    <property type="entry name" value="Homeodomain-like"/>
    <property type="match status" value="1"/>
</dbReference>
<organism evidence="6 7">
    <name type="scientific">Roseibium limicola</name>
    <dbReference type="NCBI Taxonomy" id="2816037"/>
    <lineage>
        <taxon>Bacteria</taxon>
        <taxon>Pseudomonadati</taxon>
        <taxon>Pseudomonadota</taxon>
        <taxon>Alphaproteobacteria</taxon>
        <taxon>Hyphomicrobiales</taxon>
        <taxon>Stappiaceae</taxon>
        <taxon>Roseibium</taxon>
    </lineage>
</organism>
<accession>A0A939J659</accession>
<proteinExistence type="predicted"/>
<dbReference type="Pfam" id="PF00440">
    <property type="entry name" value="TetR_N"/>
    <property type="match status" value="1"/>
</dbReference>
<evidence type="ECO:0000259" key="5">
    <source>
        <dbReference type="PROSITE" id="PS50977"/>
    </source>
</evidence>
<evidence type="ECO:0000256" key="3">
    <source>
        <dbReference type="ARBA" id="ARBA00023163"/>
    </source>
</evidence>
<dbReference type="Proteomes" id="UP000664779">
    <property type="component" value="Unassembled WGS sequence"/>
</dbReference>
<dbReference type="InterPro" id="IPR011075">
    <property type="entry name" value="TetR_C"/>
</dbReference>
<keyword evidence="2 4" id="KW-0238">DNA-binding</keyword>
<dbReference type="AlphaFoldDB" id="A0A939J659"/>
<dbReference type="SUPFAM" id="SSF48498">
    <property type="entry name" value="Tetracyclin repressor-like, C-terminal domain"/>
    <property type="match status" value="1"/>
</dbReference>
<evidence type="ECO:0000256" key="4">
    <source>
        <dbReference type="PROSITE-ProRule" id="PRU00335"/>
    </source>
</evidence>
<keyword evidence="3" id="KW-0804">Transcription</keyword>
<dbReference type="Pfam" id="PF16925">
    <property type="entry name" value="TetR_C_13"/>
    <property type="match status" value="1"/>
</dbReference>
<dbReference type="InterPro" id="IPR001647">
    <property type="entry name" value="HTH_TetR"/>
</dbReference>
<dbReference type="InterPro" id="IPR036271">
    <property type="entry name" value="Tet_transcr_reg_TetR-rel_C_sf"/>
</dbReference>
<reference evidence="6" key="1">
    <citation type="submission" date="2021-03" db="EMBL/GenBank/DDBJ databases">
        <title>Roseibium sp. CAU 1637 isolated from Incheon.</title>
        <authorList>
            <person name="Kim W."/>
        </authorList>
    </citation>
    <scope>NUCLEOTIDE SEQUENCE</scope>
    <source>
        <strain evidence="6">CAU 1637</strain>
    </source>
</reference>
<evidence type="ECO:0000313" key="6">
    <source>
        <dbReference type="EMBL" id="MBO0344782.1"/>
    </source>
</evidence>
<feature type="domain" description="HTH tetR-type" evidence="5">
    <location>
        <begin position="16"/>
        <end position="76"/>
    </location>
</feature>
<dbReference type="EMBL" id="JAFLNF010000002">
    <property type="protein sequence ID" value="MBO0344782.1"/>
    <property type="molecule type" value="Genomic_DNA"/>
</dbReference>
<evidence type="ECO:0000256" key="1">
    <source>
        <dbReference type="ARBA" id="ARBA00023015"/>
    </source>
</evidence>
<evidence type="ECO:0000256" key="2">
    <source>
        <dbReference type="ARBA" id="ARBA00023125"/>
    </source>
</evidence>
<name>A0A939J659_9HYPH</name>
<feature type="DNA-binding region" description="H-T-H motif" evidence="4">
    <location>
        <begin position="39"/>
        <end position="58"/>
    </location>
</feature>
<evidence type="ECO:0000313" key="7">
    <source>
        <dbReference type="Proteomes" id="UP000664779"/>
    </source>
</evidence>
<dbReference type="PANTHER" id="PTHR47506">
    <property type="entry name" value="TRANSCRIPTIONAL REGULATORY PROTEIN"/>
    <property type="match status" value="1"/>
</dbReference>
<dbReference type="GO" id="GO:0003677">
    <property type="term" value="F:DNA binding"/>
    <property type="evidence" value="ECO:0007669"/>
    <property type="project" value="UniProtKB-UniRule"/>
</dbReference>
<protein>
    <submittedName>
        <fullName evidence="6">TetR/AcrR family transcriptional regulator</fullName>
    </submittedName>
</protein>